<dbReference type="EC" id="3.4.11.9" evidence="4"/>
<keyword evidence="8" id="KW-0482">Metalloprotease</keyword>
<dbReference type="GO" id="GO:0004177">
    <property type="term" value="F:aminopeptidase activity"/>
    <property type="evidence" value="ECO:0007669"/>
    <property type="project" value="UniProtKB-KW"/>
</dbReference>
<gene>
    <name evidence="11" type="ORF">ACFOEN_14455</name>
</gene>
<evidence type="ECO:0000313" key="11">
    <source>
        <dbReference type="EMBL" id="MFC3148831.1"/>
    </source>
</evidence>
<dbReference type="Proteomes" id="UP001595556">
    <property type="component" value="Unassembled WGS sequence"/>
</dbReference>
<evidence type="ECO:0000256" key="1">
    <source>
        <dbReference type="ARBA" id="ARBA00001424"/>
    </source>
</evidence>
<dbReference type="Pfam" id="PF00557">
    <property type="entry name" value="Peptidase_M24"/>
    <property type="match status" value="1"/>
</dbReference>
<evidence type="ECO:0000256" key="2">
    <source>
        <dbReference type="ARBA" id="ARBA00001936"/>
    </source>
</evidence>
<dbReference type="InterPro" id="IPR052433">
    <property type="entry name" value="X-Pro_dipept-like"/>
</dbReference>
<protein>
    <recommendedName>
        <fullName evidence="4">Xaa-Pro aminopeptidase</fullName>
        <ecNumber evidence="4">3.4.11.9</ecNumber>
    </recommendedName>
</protein>
<evidence type="ECO:0000259" key="10">
    <source>
        <dbReference type="SMART" id="SM01011"/>
    </source>
</evidence>
<name>A0ABV7H890_9BURK</name>
<proteinExistence type="inferred from homology"/>
<dbReference type="EMBL" id="JBHRTI010000010">
    <property type="protein sequence ID" value="MFC3148831.1"/>
    <property type="molecule type" value="Genomic_DNA"/>
</dbReference>
<comment type="cofactor">
    <cofactor evidence="2">
        <name>Mn(2+)</name>
        <dbReference type="ChEBI" id="CHEBI:29035"/>
    </cofactor>
</comment>
<keyword evidence="11" id="KW-0031">Aminopeptidase</keyword>
<feature type="domain" description="Aminopeptidase P N-terminal" evidence="10">
    <location>
        <begin position="8"/>
        <end position="141"/>
    </location>
</feature>
<reference evidence="12" key="1">
    <citation type="journal article" date="2019" name="Int. J. Syst. Evol. Microbiol.">
        <title>The Global Catalogue of Microorganisms (GCM) 10K type strain sequencing project: providing services to taxonomists for standard genome sequencing and annotation.</title>
        <authorList>
            <consortium name="The Broad Institute Genomics Platform"/>
            <consortium name="The Broad Institute Genome Sequencing Center for Infectious Disease"/>
            <person name="Wu L."/>
            <person name="Ma J."/>
        </authorList>
    </citation>
    <scope>NUCLEOTIDE SEQUENCE [LARGE SCALE GENOMIC DNA]</scope>
    <source>
        <strain evidence="12">KCTC 52168</strain>
    </source>
</reference>
<dbReference type="PANTHER" id="PTHR43226:SF4">
    <property type="entry name" value="XAA-PRO AMINOPEPTIDASE 3"/>
    <property type="match status" value="1"/>
</dbReference>
<keyword evidence="6" id="KW-0479">Metal-binding</keyword>
<comment type="similarity">
    <text evidence="3">Belongs to the peptidase M24B family.</text>
</comment>
<dbReference type="SUPFAM" id="SSF55920">
    <property type="entry name" value="Creatinase/aminopeptidase"/>
    <property type="match status" value="1"/>
</dbReference>
<dbReference type="InterPro" id="IPR036005">
    <property type="entry name" value="Creatinase/aminopeptidase-like"/>
</dbReference>
<dbReference type="Gene3D" id="3.90.230.10">
    <property type="entry name" value="Creatinase/methionine aminopeptidase superfamily"/>
    <property type="match status" value="1"/>
</dbReference>
<evidence type="ECO:0000256" key="8">
    <source>
        <dbReference type="ARBA" id="ARBA00023049"/>
    </source>
</evidence>
<evidence type="ECO:0000256" key="7">
    <source>
        <dbReference type="ARBA" id="ARBA00022801"/>
    </source>
</evidence>
<sequence>MSNPTQHIAVYQRRRAALLAQMQHAGGGVAVIEAAPELHRNADSEFPYRFDSNFYYLTGFAEPGAALVLIAGEQPQSILFCREKNEEREIWDGYRHGPAAARELFGFTAAHDIETFDATLRELLANQPTVWTLMGAGLDGRIAKGIEHLRERSRNGQLAPGSVRDLAPVLGEMRLIKDVHELAIMREAGRISAAAHVRAMRHCKPGLREYHLEAELLHEFRTQGAESPAYTSIVGTGANSCILHYRAGNTEIKNGDVVLIDAGCELHGYASDITRTFPANGKFMGEQRAIYELVLAAQEASIAAVRSGRRFSDYHDASVRTLTDGLIQLKLLEGTVDGAIESLAYRRFYMHGAGHWLGLDVHDAGEYMDVNAPYNPEAPEAKRRARRLLAAGMVVTVEPGLYIRPAKDVPEGFWNIGVRIEDDIVVTESGHENLTRGVPVTVAEIEALMRR</sequence>
<keyword evidence="9" id="KW-0464">Manganese</keyword>
<evidence type="ECO:0000256" key="6">
    <source>
        <dbReference type="ARBA" id="ARBA00022723"/>
    </source>
</evidence>
<accession>A0ABV7H890</accession>
<evidence type="ECO:0000256" key="5">
    <source>
        <dbReference type="ARBA" id="ARBA00022670"/>
    </source>
</evidence>
<keyword evidence="5" id="KW-0645">Protease</keyword>
<dbReference type="InterPro" id="IPR029149">
    <property type="entry name" value="Creatin/AminoP/Spt16_N"/>
</dbReference>
<keyword evidence="12" id="KW-1185">Reference proteome</keyword>
<dbReference type="RefSeq" id="WP_377306132.1">
    <property type="nucleotide sequence ID" value="NZ_CP180191.1"/>
</dbReference>
<dbReference type="PANTHER" id="PTHR43226">
    <property type="entry name" value="XAA-PRO AMINOPEPTIDASE 3"/>
    <property type="match status" value="1"/>
</dbReference>
<evidence type="ECO:0000256" key="4">
    <source>
        <dbReference type="ARBA" id="ARBA00012574"/>
    </source>
</evidence>
<comment type="catalytic activity">
    <reaction evidence="1">
        <text>Release of any N-terminal amino acid, including proline, that is linked to proline, even from a dipeptide or tripeptide.</text>
        <dbReference type="EC" id="3.4.11.9"/>
    </reaction>
</comment>
<keyword evidence="7" id="KW-0378">Hydrolase</keyword>
<dbReference type="Gene3D" id="3.40.350.10">
    <property type="entry name" value="Creatinase/prolidase N-terminal domain"/>
    <property type="match status" value="1"/>
</dbReference>
<dbReference type="Pfam" id="PF05195">
    <property type="entry name" value="AMP_N"/>
    <property type="match status" value="1"/>
</dbReference>
<evidence type="ECO:0000256" key="9">
    <source>
        <dbReference type="ARBA" id="ARBA00023211"/>
    </source>
</evidence>
<comment type="caution">
    <text evidence="11">The sequence shown here is derived from an EMBL/GenBank/DDBJ whole genome shotgun (WGS) entry which is preliminary data.</text>
</comment>
<evidence type="ECO:0000313" key="12">
    <source>
        <dbReference type="Proteomes" id="UP001595556"/>
    </source>
</evidence>
<dbReference type="SMART" id="SM01011">
    <property type="entry name" value="AMP_N"/>
    <property type="match status" value="1"/>
</dbReference>
<evidence type="ECO:0000256" key="3">
    <source>
        <dbReference type="ARBA" id="ARBA00008766"/>
    </source>
</evidence>
<dbReference type="SUPFAM" id="SSF53092">
    <property type="entry name" value="Creatinase/prolidase N-terminal domain"/>
    <property type="match status" value="1"/>
</dbReference>
<dbReference type="InterPro" id="IPR000994">
    <property type="entry name" value="Pept_M24"/>
</dbReference>
<dbReference type="InterPro" id="IPR007865">
    <property type="entry name" value="Aminopep_P_N"/>
</dbReference>
<organism evidence="11 12">
    <name type="scientific">Piscinibacterium candidicorallinum</name>
    <dbReference type="NCBI Taxonomy" id="1793872"/>
    <lineage>
        <taxon>Bacteria</taxon>
        <taxon>Pseudomonadati</taxon>
        <taxon>Pseudomonadota</taxon>
        <taxon>Betaproteobacteria</taxon>
        <taxon>Burkholderiales</taxon>
        <taxon>Piscinibacterium</taxon>
    </lineage>
</organism>
<dbReference type="CDD" id="cd01087">
    <property type="entry name" value="Prolidase"/>
    <property type="match status" value="1"/>
</dbReference>